<dbReference type="GO" id="GO:0016020">
    <property type="term" value="C:membrane"/>
    <property type="evidence" value="ECO:0007669"/>
    <property type="project" value="InterPro"/>
</dbReference>
<keyword evidence="3" id="KW-0597">Phosphoprotein</keyword>
<keyword evidence="6" id="KW-0418">Kinase</keyword>
<dbReference type="InterPro" id="IPR050482">
    <property type="entry name" value="Sensor_HK_TwoCompSys"/>
</dbReference>
<dbReference type="OrthoDB" id="199946at2"/>
<evidence type="ECO:0000256" key="3">
    <source>
        <dbReference type="ARBA" id="ARBA00022553"/>
    </source>
</evidence>
<protein>
    <recommendedName>
        <fullName evidence="2">histidine kinase</fullName>
        <ecNumber evidence="2">2.7.13.3</ecNumber>
    </recommendedName>
</protein>
<dbReference type="EMBL" id="NPOA01000006">
    <property type="protein sequence ID" value="PAV29771.1"/>
    <property type="molecule type" value="Genomic_DNA"/>
</dbReference>
<evidence type="ECO:0000256" key="5">
    <source>
        <dbReference type="ARBA" id="ARBA00022741"/>
    </source>
</evidence>
<dbReference type="InterPro" id="IPR036890">
    <property type="entry name" value="HATPase_C_sf"/>
</dbReference>
<dbReference type="GO" id="GO:0046983">
    <property type="term" value="F:protein dimerization activity"/>
    <property type="evidence" value="ECO:0007669"/>
    <property type="project" value="InterPro"/>
</dbReference>
<keyword evidence="7" id="KW-0067">ATP-binding</keyword>
<keyword evidence="8" id="KW-0902">Two-component regulatory system</keyword>
<dbReference type="PANTHER" id="PTHR24421:SF10">
    <property type="entry name" value="NITRATE_NITRITE SENSOR PROTEIN NARQ"/>
    <property type="match status" value="1"/>
</dbReference>
<dbReference type="Gene3D" id="1.20.5.1930">
    <property type="match status" value="1"/>
</dbReference>
<keyword evidence="5" id="KW-0547">Nucleotide-binding</keyword>
<keyword evidence="10" id="KW-1133">Transmembrane helix</keyword>
<evidence type="ECO:0000259" key="11">
    <source>
        <dbReference type="Pfam" id="PF07730"/>
    </source>
</evidence>
<keyword evidence="9" id="KW-0175">Coiled coil</keyword>
<comment type="catalytic activity">
    <reaction evidence="1">
        <text>ATP + protein L-histidine = ADP + protein N-phospho-L-histidine.</text>
        <dbReference type="EC" id="2.7.13.3"/>
    </reaction>
</comment>
<dbReference type="PANTHER" id="PTHR24421">
    <property type="entry name" value="NITRATE/NITRITE SENSOR PROTEIN NARX-RELATED"/>
    <property type="match status" value="1"/>
</dbReference>
<sequence length="359" mass="41270">MKVFWVRFGLFCILWVLLILMDSEQIPLSIMAFTTAMGGYFFLSLQKALLLLYTGLSAIVIVHGFFLVDEPIFTVILLLYIMMDAAFRLKNKYLPWYLLINLAFSIYLLFIQYYPILEIIIISVFFYFLIMAINRLSMDLREQQEMYDGLLTEYRNLKRLNMATERDARLGERTKIAREIHDSVGHRLTALIMKLEMLAIQQGSTEYNELKEMASVSLDETRQAVKALQTEEHEGIATVVHLIRKLEAESHILVQFTMRQGILSVPLTNEKSVVLYRVIQEALTNAMRHAGSREVHIILGKSATGDIAFEIKNSIFNAKPFTFGFGLSNMKSRVEELYGSLSVYQTDEQFIVNGIIPSE</sequence>
<evidence type="ECO:0000256" key="2">
    <source>
        <dbReference type="ARBA" id="ARBA00012438"/>
    </source>
</evidence>
<comment type="caution">
    <text evidence="12">The sequence shown here is derived from an EMBL/GenBank/DDBJ whole genome shotgun (WGS) entry which is preliminary data.</text>
</comment>
<dbReference type="GO" id="GO:0000155">
    <property type="term" value="F:phosphorelay sensor kinase activity"/>
    <property type="evidence" value="ECO:0007669"/>
    <property type="project" value="InterPro"/>
</dbReference>
<dbReference type="CDD" id="cd16917">
    <property type="entry name" value="HATPase_UhpB-NarQ-NarX-like"/>
    <property type="match status" value="1"/>
</dbReference>
<feature type="transmembrane region" description="Helical" evidence="10">
    <location>
        <begin position="48"/>
        <end position="81"/>
    </location>
</feature>
<dbReference type="Proteomes" id="UP000218887">
    <property type="component" value="Unassembled WGS sequence"/>
</dbReference>
<proteinExistence type="predicted"/>
<dbReference type="EC" id="2.7.13.3" evidence="2"/>
<evidence type="ECO:0000256" key="7">
    <source>
        <dbReference type="ARBA" id="ARBA00022840"/>
    </source>
</evidence>
<feature type="transmembrane region" description="Helical" evidence="10">
    <location>
        <begin position="93"/>
        <end position="110"/>
    </location>
</feature>
<evidence type="ECO:0000313" key="13">
    <source>
        <dbReference type="Proteomes" id="UP000218887"/>
    </source>
</evidence>
<name>A0A2A2ICN3_9BACI</name>
<dbReference type="SUPFAM" id="SSF55874">
    <property type="entry name" value="ATPase domain of HSP90 chaperone/DNA topoisomerase II/histidine kinase"/>
    <property type="match status" value="1"/>
</dbReference>
<feature type="domain" description="Signal transduction histidine kinase subgroup 3 dimerisation and phosphoacceptor" evidence="11">
    <location>
        <begin position="172"/>
        <end position="231"/>
    </location>
</feature>
<organism evidence="12 13">
    <name type="scientific">Virgibacillus profundi</name>
    <dbReference type="NCBI Taxonomy" id="2024555"/>
    <lineage>
        <taxon>Bacteria</taxon>
        <taxon>Bacillati</taxon>
        <taxon>Bacillota</taxon>
        <taxon>Bacilli</taxon>
        <taxon>Bacillales</taxon>
        <taxon>Bacillaceae</taxon>
        <taxon>Virgibacillus</taxon>
    </lineage>
</organism>
<evidence type="ECO:0000256" key="9">
    <source>
        <dbReference type="SAM" id="Coils"/>
    </source>
</evidence>
<feature type="transmembrane region" description="Helical" evidence="10">
    <location>
        <begin position="116"/>
        <end position="136"/>
    </location>
</feature>
<evidence type="ECO:0000256" key="6">
    <source>
        <dbReference type="ARBA" id="ARBA00022777"/>
    </source>
</evidence>
<evidence type="ECO:0000256" key="10">
    <source>
        <dbReference type="SAM" id="Phobius"/>
    </source>
</evidence>
<keyword evidence="13" id="KW-1185">Reference proteome</keyword>
<feature type="coiled-coil region" evidence="9">
    <location>
        <begin position="133"/>
        <end position="160"/>
    </location>
</feature>
<evidence type="ECO:0000256" key="1">
    <source>
        <dbReference type="ARBA" id="ARBA00000085"/>
    </source>
</evidence>
<keyword evidence="4" id="KW-0808">Transferase</keyword>
<gene>
    <name evidence="12" type="ORF">CIL05_10425</name>
</gene>
<evidence type="ECO:0000313" key="12">
    <source>
        <dbReference type="EMBL" id="PAV29771.1"/>
    </source>
</evidence>
<dbReference type="GO" id="GO:0005524">
    <property type="term" value="F:ATP binding"/>
    <property type="evidence" value="ECO:0007669"/>
    <property type="project" value="UniProtKB-KW"/>
</dbReference>
<dbReference type="InterPro" id="IPR011712">
    <property type="entry name" value="Sig_transdc_His_kin_sub3_dim/P"/>
</dbReference>
<reference evidence="12 13" key="1">
    <citation type="submission" date="2017-08" db="EMBL/GenBank/DDBJ databases">
        <title>Virgibacillus indicus sp. nov. and Virgibacillus profoundi sp. nov, two moderately halophilic bacteria isolated from marine sediment by using the Microfluidic Streak Plate.</title>
        <authorList>
            <person name="Xu B."/>
            <person name="Hu B."/>
            <person name="Wang J."/>
            <person name="Zhu Y."/>
            <person name="Huang L."/>
            <person name="Du W."/>
            <person name="Huang Y."/>
        </authorList>
    </citation>
    <scope>NUCLEOTIDE SEQUENCE [LARGE SCALE GENOMIC DNA]</scope>
    <source>
        <strain evidence="12 13">IO3-P3-H5</strain>
    </source>
</reference>
<evidence type="ECO:0000256" key="4">
    <source>
        <dbReference type="ARBA" id="ARBA00022679"/>
    </source>
</evidence>
<accession>A0A2A2ICN3</accession>
<keyword evidence="10" id="KW-0812">Transmembrane</keyword>
<evidence type="ECO:0000256" key="8">
    <source>
        <dbReference type="ARBA" id="ARBA00023012"/>
    </source>
</evidence>
<dbReference type="RefSeq" id="WP_095655472.1">
    <property type="nucleotide sequence ID" value="NZ_NPOA01000006.1"/>
</dbReference>
<dbReference type="AlphaFoldDB" id="A0A2A2ICN3"/>
<keyword evidence="10" id="KW-0472">Membrane</keyword>
<dbReference type="Pfam" id="PF07730">
    <property type="entry name" value="HisKA_3"/>
    <property type="match status" value="1"/>
</dbReference>
<dbReference type="Gene3D" id="3.30.565.10">
    <property type="entry name" value="Histidine kinase-like ATPase, C-terminal domain"/>
    <property type="match status" value="1"/>
</dbReference>